<evidence type="ECO:0000259" key="3">
    <source>
        <dbReference type="Pfam" id="PF14200"/>
    </source>
</evidence>
<evidence type="ECO:0000313" key="5">
    <source>
        <dbReference type="Proteomes" id="UP000041254"/>
    </source>
</evidence>
<evidence type="ECO:0000313" key="4">
    <source>
        <dbReference type="EMBL" id="CEM38155.1"/>
    </source>
</evidence>
<reference evidence="4 5" key="1">
    <citation type="submission" date="2014-11" db="EMBL/GenBank/DDBJ databases">
        <authorList>
            <person name="Zhu J."/>
            <person name="Qi W."/>
            <person name="Song R."/>
        </authorList>
    </citation>
    <scope>NUCLEOTIDE SEQUENCE [LARGE SCALE GENOMIC DNA]</scope>
</reference>
<dbReference type="InterPro" id="IPR035992">
    <property type="entry name" value="Ricin_B-like_lectins"/>
</dbReference>
<evidence type="ECO:0000256" key="2">
    <source>
        <dbReference type="SAM" id="SignalP"/>
    </source>
</evidence>
<name>A0A0G4H370_VITBC</name>
<dbReference type="InterPro" id="IPR000772">
    <property type="entry name" value="Ricin_B_lectin"/>
</dbReference>
<feature type="domain" description="Ricin B lectin" evidence="3">
    <location>
        <begin position="49"/>
        <end position="105"/>
    </location>
</feature>
<accession>A0A0G4H370</accession>
<keyword evidence="5" id="KW-1185">Reference proteome</keyword>
<gene>
    <name evidence="4" type="ORF">Vbra_19518</name>
</gene>
<dbReference type="CDD" id="cd00161">
    <property type="entry name" value="beta-trefoil_Ricin-like"/>
    <property type="match status" value="1"/>
</dbReference>
<dbReference type="VEuPathDB" id="CryptoDB:Vbra_19518"/>
<sequence>MMKVLLVVVSLLAVLATAAGECCLGCGLNTTCQDTCDFADCNGSNVADIDDGSYTLEAVHSGQCLQVAAGVDKAPARQNPGCSGLDQTWLVEELDSGFYQLSKPCDVTAVQTTPTCCLSVIEGSIIDGASVVQDKACEEGVNFEWQFERATPLGATPREYIIRAFQSGTERAAQEAARQRQGASRPPTQAPLWEEPLGHIDQEQLGWRESALTDGCHLLDP</sequence>
<feature type="region of interest" description="Disordered" evidence="1">
    <location>
        <begin position="172"/>
        <end position="194"/>
    </location>
</feature>
<feature type="chain" id="PRO_5005190922" description="Ricin B lectin domain-containing protein" evidence="2">
    <location>
        <begin position="21"/>
        <end position="221"/>
    </location>
</feature>
<feature type="signal peptide" evidence="2">
    <location>
        <begin position="1"/>
        <end position="20"/>
    </location>
</feature>
<dbReference type="Gene3D" id="2.80.10.50">
    <property type="match status" value="1"/>
</dbReference>
<dbReference type="EMBL" id="CDMY01000973">
    <property type="protein sequence ID" value="CEM38155.1"/>
    <property type="molecule type" value="Genomic_DNA"/>
</dbReference>
<dbReference type="PhylomeDB" id="A0A0G4H370"/>
<dbReference type="InParanoid" id="A0A0G4H370"/>
<dbReference type="Pfam" id="PF14200">
    <property type="entry name" value="RicinB_lectin_2"/>
    <property type="match status" value="1"/>
</dbReference>
<dbReference type="SUPFAM" id="SSF50370">
    <property type="entry name" value="Ricin B-like lectins"/>
    <property type="match status" value="1"/>
</dbReference>
<protein>
    <recommendedName>
        <fullName evidence="3">Ricin B lectin domain-containing protein</fullName>
    </recommendedName>
</protein>
<evidence type="ECO:0000256" key="1">
    <source>
        <dbReference type="SAM" id="MobiDB-lite"/>
    </source>
</evidence>
<organism evidence="4 5">
    <name type="scientific">Vitrella brassicaformis (strain CCMP3155)</name>
    <dbReference type="NCBI Taxonomy" id="1169540"/>
    <lineage>
        <taxon>Eukaryota</taxon>
        <taxon>Sar</taxon>
        <taxon>Alveolata</taxon>
        <taxon>Colpodellida</taxon>
        <taxon>Vitrellaceae</taxon>
        <taxon>Vitrella</taxon>
    </lineage>
</organism>
<dbReference type="Proteomes" id="UP000041254">
    <property type="component" value="Unassembled WGS sequence"/>
</dbReference>
<keyword evidence="2" id="KW-0732">Signal</keyword>
<proteinExistence type="predicted"/>
<dbReference type="AlphaFoldDB" id="A0A0G4H370"/>
<feature type="compositionally biased region" description="Low complexity" evidence="1">
    <location>
        <begin position="172"/>
        <end position="181"/>
    </location>
</feature>